<feature type="domain" description="HTH rpiR-type" evidence="1">
    <location>
        <begin position="1"/>
        <end position="76"/>
    </location>
</feature>
<dbReference type="Pfam" id="PF01380">
    <property type="entry name" value="SIS"/>
    <property type="match status" value="1"/>
</dbReference>
<comment type="caution">
    <text evidence="2">The sequence shown here is derived from an EMBL/GenBank/DDBJ whole genome shotgun (WGS) entry which is preliminary data.</text>
</comment>
<dbReference type="InterPro" id="IPR036388">
    <property type="entry name" value="WH-like_DNA-bd_sf"/>
</dbReference>
<accession>A0ABS5EW37</accession>
<dbReference type="Pfam" id="PF01418">
    <property type="entry name" value="HTH_6"/>
    <property type="match status" value="1"/>
</dbReference>
<dbReference type="InterPro" id="IPR009057">
    <property type="entry name" value="Homeodomain-like_sf"/>
</dbReference>
<dbReference type="InterPro" id="IPR047640">
    <property type="entry name" value="RpiR-like"/>
</dbReference>
<dbReference type="EMBL" id="JAAGBB010000009">
    <property type="protein sequence ID" value="MBR0664514.1"/>
    <property type="molecule type" value="Genomic_DNA"/>
</dbReference>
<dbReference type="InterPro" id="IPR001347">
    <property type="entry name" value="SIS_dom"/>
</dbReference>
<dbReference type="PANTHER" id="PTHR30514:SF18">
    <property type="entry name" value="RPIR-FAMILY TRANSCRIPTIONAL REGULATOR"/>
    <property type="match status" value="1"/>
</dbReference>
<dbReference type="Proteomes" id="UP001196870">
    <property type="component" value="Unassembled WGS sequence"/>
</dbReference>
<reference evidence="3" key="1">
    <citation type="journal article" date="2021" name="Syst. Appl. Microbiol.">
        <title>Roseomonas hellenica sp. nov., isolated from roots of wild-growing Alkanna tinctoria.</title>
        <authorList>
            <person name="Rat A."/>
            <person name="Naranjo H.D."/>
            <person name="Lebbe L."/>
            <person name="Cnockaert M."/>
            <person name="Krigas N."/>
            <person name="Grigoriadou K."/>
            <person name="Maloupa E."/>
            <person name="Willems A."/>
        </authorList>
    </citation>
    <scope>NUCLEOTIDE SEQUENCE [LARGE SCALE GENOMIC DNA]</scope>
    <source>
        <strain evidence="3">LMG 31523</strain>
    </source>
</reference>
<dbReference type="SUPFAM" id="SSF46689">
    <property type="entry name" value="Homeodomain-like"/>
    <property type="match status" value="1"/>
</dbReference>
<gene>
    <name evidence="2" type="ORF">GXW71_09135</name>
</gene>
<dbReference type="InterPro" id="IPR000281">
    <property type="entry name" value="HTH_RpiR"/>
</dbReference>
<dbReference type="PROSITE" id="PS51071">
    <property type="entry name" value="HTH_RPIR"/>
    <property type="match status" value="1"/>
</dbReference>
<keyword evidence="3" id="KW-1185">Reference proteome</keyword>
<dbReference type="Gene3D" id="3.40.50.10490">
    <property type="entry name" value="Glucose-6-phosphate isomerase like protein, domain 1"/>
    <property type="match status" value="1"/>
</dbReference>
<name>A0ABS5EW37_9PROT</name>
<evidence type="ECO:0000259" key="1">
    <source>
        <dbReference type="PROSITE" id="PS51071"/>
    </source>
</evidence>
<evidence type="ECO:0000313" key="3">
    <source>
        <dbReference type="Proteomes" id="UP001196870"/>
    </source>
</evidence>
<evidence type="ECO:0000313" key="2">
    <source>
        <dbReference type="EMBL" id="MBR0664514.1"/>
    </source>
</evidence>
<organism evidence="2 3">
    <name type="scientific">Plastoroseomonas hellenica</name>
    <dbReference type="NCBI Taxonomy" id="2687306"/>
    <lineage>
        <taxon>Bacteria</taxon>
        <taxon>Pseudomonadati</taxon>
        <taxon>Pseudomonadota</taxon>
        <taxon>Alphaproteobacteria</taxon>
        <taxon>Acetobacterales</taxon>
        <taxon>Acetobacteraceae</taxon>
        <taxon>Plastoroseomonas</taxon>
    </lineage>
</organism>
<protein>
    <submittedName>
        <fullName evidence="2">MurR/RpiR family transcriptional regulator</fullName>
    </submittedName>
</protein>
<proteinExistence type="predicted"/>
<sequence length="276" mass="28658">MLADRIRRALSDLPPQLRAAAEHLAAHPFEAATRSMRAMAAECGASPASFSRLAQALGFAGWDALREAAIAESRHAAPYSSRAARTVPRGGAVAEADQANLVALAALPAEAIEDAAATLHRARRIHVAGFRSCRAVAVLLHYQLSLFRAEVSLVGDAALDLDLGAMRRGEALVLTGFKPYSRASLAAMGAARAAGLETVVLADDATAPIALGATHLLLFPIATPAFFPSLTAAVALAQSLAAAAFTRGGRTALARLRASEARLDALAAYLPEPEEP</sequence>
<dbReference type="SUPFAM" id="SSF53697">
    <property type="entry name" value="SIS domain"/>
    <property type="match status" value="1"/>
</dbReference>
<dbReference type="RefSeq" id="WP_211852182.1">
    <property type="nucleotide sequence ID" value="NZ_JAAGBB010000009.1"/>
</dbReference>
<dbReference type="Gene3D" id="1.10.10.10">
    <property type="entry name" value="Winged helix-like DNA-binding domain superfamily/Winged helix DNA-binding domain"/>
    <property type="match status" value="1"/>
</dbReference>
<dbReference type="InterPro" id="IPR046348">
    <property type="entry name" value="SIS_dom_sf"/>
</dbReference>
<dbReference type="PANTHER" id="PTHR30514">
    <property type="entry name" value="GLUCOKINASE"/>
    <property type="match status" value="1"/>
</dbReference>